<keyword evidence="4" id="KW-1185">Reference proteome</keyword>
<feature type="compositionally biased region" description="Basic and acidic residues" evidence="2">
    <location>
        <begin position="950"/>
        <end position="959"/>
    </location>
</feature>
<feature type="compositionally biased region" description="Polar residues" evidence="2">
    <location>
        <begin position="928"/>
        <end position="947"/>
    </location>
</feature>
<feature type="region of interest" description="Disordered" evidence="2">
    <location>
        <begin position="481"/>
        <end position="522"/>
    </location>
</feature>
<evidence type="ECO:0000256" key="2">
    <source>
        <dbReference type="SAM" id="MobiDB-lite"/>
    </source>
</evidence>
<gene>
    <name evidence="3" type="ORF">TTHERM_00563850</name>
</gene>
<feature type="region of interest" description="Disordered" evidence="2">
    <location>
        <begin position="878"/>
        <end position="966"/>
    </location>
</feature>
<evidence type="ECO:0000313" key="4">
    <source>
        <dbReference type="Proteomes" id="UP000009168"/>
    </source>
</evidence>
<feature type="region of interest" description="Disordered" evidence="2">
    <location>
        <begin position="1"/>
        <end position="21"/>
    </location>
</feature>
<dbReference type="RefSeq" id="XP_001021984.2">
    <property type="nucleotide sequence ID" value="XM_001021984.2"/>
</dbReference>
<feature type="compositionally biased region" description="Polar residues" evidence="2">
    <location>
        <begin position="539"/>
        <end position="548"/>
    </location>
</feature>
<feature type="compositionally biased region" description="Polar residues" evidence="2">
    <location>
        <begin position="878"/>
        <end position="903"/>
    </location>
</feature>
<evidence type="ECO:0000313" key="3">
    <source>
        <dbReference type="EMBL" id="EAS01739.2"/>
    </source>
</evidence>
<feature type="compositionally biased region" description="Polar residues" evidence="2">
    <location>
        <begin position="512"/>
        <end position="522"/>
    </location>
</feature>
<feature type="compositionally biased region" description="Basic and acidic residues" evidence="2">
    <location>
        <begin position="1"/>
        <end position="20"/>
    </location>
</feature>
<name>I7MGM9_TETTS</name>
<proteinExistence type="predicted"/>
<feature type="compositionally biased region" description="Polar residues" evidence="2">
    <location>
        <begin position="745"/>
        <end position="758"/>
    </location>
</feature>
<feature type="region of interest" description="Disordered" evidence="2">
    <location>
        <begin position="1375"/>
        <end position="1409"/>
    </location>
</feature>
<organism evidence="3 4">
    <name type="scientific">Tetrahymena thermophila (strain SB210)</name>
    <dbReference type="NCBI Taxonomy" id="312017"/>
    <lineage>
        <taxon>Eukaryota</taxon>
        <taxon>Sar</taxon>
        <taxon>Alveolata</taxon>
        <taxon>Ciliophora</taxon>
        <taxon>Intramacronucleata</taxon>
        <taxon>Oligohymenophorea</taxon>
        <taxon>Hymenostomatida</taxon>
        <taxon>Tetrahymenina</taxon>
        <taxon>Tetrahymenidae</taxon>
        <taxon>Tetrahymena</taxon>
    </lineage>
</organism>
<evidence type="ECO:0000256" key="1">
    <source>
        <dbReference type="SAM" id="Coils"/>
    </source>
</evidence>
<feature type="region of interest" description="Disordered" evidence="2">
    <location>
        <begin position="834"/>
        <end position="860"/>
    </location>
</feature>
<dbReference type="EMBL" id="GG662556">
    <property type="protein sequence ID" value="EAS01739.2"/>
    <property type="molecule type" value="Genomic_DNA"/>
</dbReference>
<dbReference type="KEGG" id="tet:TTHERM_00563850"/>
<dbReference type="GeneID" id="7835987"/>
<dbReference type="InParanoid" id="I7MGM9"/>
<feature type="coiled-coil region" evidence="1">
    <location>
        <begin position="1195"/>
        <end position="1230"/>
    </location>
</feature>
<sequence>MDQQDIYHKEKNKNFNKDTGKGQVNIQNWIAQQTENVKLNQHQQKESGSWHQQQQNNFQQQQGFRLNLIQNQQQNRENGQFQNYQQSRGQAQNPIKISNFQEDQLHSFQKDQFGTFNQKLNNINLENIEEFKGSNNRFGQDQNNFYDLQEEYEMQEQNEDEQNDNQNMQNFQNNQQLRFNQSNKHYQLGELLQSHDNLLQSDKKNRLQIQRQDQEIQKNKNPVPQLSMSYERSIQQKLQQEMQAQLQQQQQKMQVSDQQNSSQEISYCQEQKVKIIEKQFQKSVPNKIYTFPRRFSDSEDYDSEGSSSFESLEGVTEYDLNSQNLPKVQRVQNFNQLNQTANRELDNLQKSFQNSIFSIINNQITSNQPPNQQKNNYINFLSLSNLPSDQTNGLDNFTSDGGDKTNLQSDQINELDNFASAGQEAISNSQKKNFKQDLTNFNKTSKLNQQANDMKMKIQDQFVDQKQAQVMKKILKEGKVKFQNTNDQQKNRQVASSQGNKTTKQTNEEKYNQNNFKQQAQPLTIEDYYFDEDDEDDQSQVNNKYNQHNNKDDEDFGRNTDHIQTLGEYDRRLKTEGNDLNYDDDNASEAAHKLYDNNDSEISEDVVIIPLSSNQGQIQNGSQQQLTSSNYSKQIAQDQIKQNDVNFEQHKQILDFSKQKQIQNNNASAISANLISTNNNSNKNFNLVNGGVISTNSQASNTYHSMNSQQNNYIDNIAPPAVKQAQQQQQQQEINDFNQFTTKQNIQRPSSSIQGSNSNNLTQTQKKNKQQQRLMETLKMNFNNYSLFNNQVQNFSQQKQFTKTLSKSKESVSASMNCNTISDLIKKKDISKTTKKLPANQQQIVNKQRETPTQNSKQRQTVYTSIGSMNNYSLIQDQQTSVESGNQHGNNNSNFIDISQNPLPSKVVKRTGSQARDSKLRNHRLKTDSSNPTFQATNQTTSNINNHNHSKVEKSRERTTSASKKKVAITNYSTNQQSKSTNQVDKFKKDVLIQKSNTQKIEKTPIRNKVIEQNSNKNTGSKKTNISNGQFHQQNQSNIIVNQPAQQLLQYAAKQQQKQNQIAQHNMIHKYSSSPDSYATAAANNYLNFQQNPQNVQQLQSNMNIQTQQQQNLNQTQQSNQQIFQQTINQIQQQGAIRENWSPQQKNMNQHLQQQLQQQQQIQQQHILQNPIIIQHFQQNLNNPQQLSQSIQSHQNQIQQILQNAQINLAKQQQQQQQQQQHQQQQLNQKQNIYLRKASPNQIIDHNHITQNKLYQQAKSSLAKFRNEDDTPKQITKSQVLNQGGNKLVKKSVLTSSIDKSSKDKKRVSEKIQDKLKTRIKTEPADYDDQSFIFSSNRNNSSKPHISPQLNSFLLQDASSKGDITKNINLSQIRANKSTTRTRNKQTEKTKNYENKISRGESSAEIEQQ</sequence>
<protein>
    <submittedName>
        <fullName evidence="3">Uncharacterized protein</fullName>
    </submittedName>
</protein>
<feature type="region of interest" description="Disordered" evidence="2">
    <location>
        <begin position="534"/>
        <end position="561"/>
    </location>
</feature>
<dbReference type="Proteomes" id="UP000009168">
    <property type="component" value="Unassembled WGS sequence"/>
</dbReference>
<keyword evidence="1" id="KW-0175">Coiled coil</keyword>
<reference evidence="4" key="1">
    <citation type="journal article" date="2006" name="PLoS Biol.">
        <title>Macronuclear genome sequence of the ciliate Tetrahymena thermophila, a model eukaryote.</title>
        <authorList>
            <person name="Eisen J.A."/>
            <person name="Coyne R.S."/>
            <person name="Wu M."/>
            <person name="Wu D."/>
            <person name="Thiagarajan M."/>
            <person name="Wortman J.R."/>
            <person name="Badger J.H."/>
            <person name="Ren Q."/>
            <person name="Amedeo P."/>
            <person name="Jones K.M."/>
            <person name="Tallon L.J."/>
            <person name="Delcher A.L."/>
            <person name="Salzberg S.L."/>
            <person name="Silva J.C."/>
            <person name="Haas B.J."/>
            <person name="Majoros W.H."/>
            <person name="Farzad M."/>
            <person name="Carlton J.M."/>
            <person name="Smith R.K. Jr."/>
            <person name="Garg J."/>
            <person name="Pearlman R.E."/>
            <person name="Karrer K.M."/>
            <person name="Sun L."/>
            <person name="Manning G."/>
            <person name="Elde N.C."/>
            <person name="Turkewitz A.P."/>
            <person name="Asai D.J."/>
            <person name="Wilkes D.E."/>
            <person name="Wang Y."/>
            <person name="Cai H."/>
            <person name="Collins K."/>
            <person name="Stewart B.A."/>
            <person name="Lee S.R."/>
            <person name="Wilamowska K."/>
            <person name="Weinberg Z."/>
            <person name="Ruzzo W.L."/>
            <person name="Wloga D."/>
            <person name="Gaertig J."/>
            <person name="Frankel J."/>
            <person name="Tsao C.-C."/>
            <person name="Gorovsky M.A."/>
            <person name="Keeling P.J."/>
            <person name="Waller R.F."/>
            <person name="Patron N.J."/>
            <person name="Cherry J.M."/>
            <person name="Stover N.A."/>
            <person name="Krieger C.J."/>
            <person name="del Toro C."/>
            <person name="Ryder H.F."/>
            <person name="Williamson S.C."/>
            <person name="Barbeau R.A."/>
            <person name="Hamilton E.P."/>
            <person name="Orias E."/>
        </authorList>
    </citation>
    <scope>NUCLEOTIDE SEQUENCE [LARGE SCALE GENOMIC DNA]</scope>
    <source>
        <strain evidence="4">SB210</strain>
    </source>
</reference>
<feature type="compositionally biased region" description="Polar residues" evidence="2">
    <location>
        <begin position="482"/>
        <end position="505"/>
    </location>
</feature>
<feature type="compositionally biased region" description="Basic and acidic residues" evidence="2">
    <location>
        <begin position="1385"/>
        <end position="1399"/>
    </location>
</feature>
<feature type="compositionally biased region" description="Polar residues" evidence="2">
    <location>
        <begin position="839"/>
        <end position="860"/>
    </location>
</feature>
<accession>I7MGM9</accession>
<feature type="region of interest" description="Disordered" evidence="2">
    <location>
        <begin position="745"/>
        <end position="772"/>
    </location>
</feature>